<dbReference type="PANTHER" id="PTHR36576">
    <property type="entry name" value="UPF0654 PROTEIN C11D3.01C-RELATED"/>
    <property type="match status" value="1"/>
</dbReference>
<dbReference type="InterPro" id="IPR052670">
    <property type="entry name" value="UPF0654_domain"/>
</dbReference>
<dbReference type="EMBL" id="JAPQKN010000007">
    <property type="protein sequence ID" value="KAJ5152701.1"/>
    <property type="molecule type" value="Genomic_DNA"/>
</dbReference>
<reference evidence="2" key="2">
    <citation type="journal article" date="2023" name="IMA Fungus">
        <title>Comparative genomic study of the Penicillium genus elucidates a diverse pangenome and 15 lateral gene transfer events.</title>
        <authorList>
            <person name="Petersen C."/>
            <person name="Sorensen T."/>
            <person name="Nielsen M.R."/>
            <person name="Sondergaard T.E."/>
            <person name="Sorensen J.L."/>
            <person name="Fitzpatrick D.A."/>
            <person name="Frisvad J.C."/>
            <person name="Nielsen K.L."/>
        </authorList>
    </citation>
    <scope>NUCLEOTIDE SEQUENCE</scope>
    <source>
        <strain evidence="2">IBT 26290</strain>
    </source>
</reference>
<keyword evidence="3" id="KW-1185">Reference proteome</keyword>
<dbReference type="OrthoDB" id="5419162at2759"/>
<evidence type="ECO:0000313" key="3">
    <source>
        <dbReference type="Proteomes" id="UP001149163"/>
    </source>
</evidence>
<dbReference type="GeneID" id="81430479"/>
<evidence type="ECO:0000256" key="1">
    <source>
        <dbReference type="SAM" id="MobiDB-lite"/>
    </source>
</evidence>
<dbReference type="RefSeq" id="XP_056539009.1">
    <property type="nucleotide sequence ID" value="XM_056691303.1"/>
</dbReference>
<accession>A0A9W9HQT8</accession>
<reference evidence="2" key="1">
    <citation type="submission" date="2022-11" db="EMBL/GenBank/DDBJ databases">
        <authorList>
            <person name="Petersen C."/>
        </authorList>
    </citation>
    <scope>NUCLEOTIDE SEQUENCE</scope>
    <source>
        <strain evidence="2">IBT 26290</strain>
    </source>
</reference>
<feature type="region of interest" description="Disordered" evidence="1">
    <location>
        <begin position="20"/>
        <end position="86"/>
    </location>
</feature>
<dbReference type="Proteomes" id="UP001149163">
    <property type="component" value="Unassembled WGS sequence"/>
</dbReference>
<organism evidence="2 3">
    <name type="scientific">Penicillium canariense</name>
    <dbReference type="NCBI Taxonomy" id="189055"/>
    <lineage>
        <taxon>Eukaryota</taxon>
        <taxon>Fungi</taxon>
        <taxon>Dikarya</taxon>
        <taxon>Ascomycota</taxon>
        <taxon>Pezizomycotina</taxon>
        <taxon>Eurotiomycetes</taxon>
        <taxon>Eurotiomycetidae</taxon>
        <taxon>Eurotiales</taxon>
        <taxon>Aspergillaceae</taxon>
        <taxon>Penicillium</taxon>
    </lineage>
</organism>
<dbReference type="InterPro" id="IPR018824">
    <property type="entry name" value="Conidiation-specific_6"/>
</dbReference>
<sequence length="86" mass="9728">MGRQGGSEENKLRGYKAAVHNERVSEPAKHHAQEEVDRLSRHQNNDERHEQNVKRGLRSAIHNPRVTDEGRGSAAHKLEDMGEPAE</sequence>
<comment type="caution">
    <text evidence="2">The sequence shown here is derived from an EMBL/GenBank/DDBJ whole genome shotgun (WGS) entry which is preliminary data.</text>
</comment>
<evidence type="ECO:0000313" key="2">
    <source>
        <dbReference type="EMBL" id="KAJ5152701.1"/>
    </source>
</evidence>
<evidence type="ECO:0008006" key="4">
    <source>
        <dbReference type="Google" id="ProtNLM"/>
    </source>
</evidence>
<dbReference type="AlphaFoldDB" id="A0A9W9HQT8"/>
<protein>
    <recommendedName>
        <fullName evidence="4">Conidiation protein Con-6</fullName>
    </recommendedName>
</protein>
<gene>
    <name evidence="2" type="ORF">N7482_009179</name>
</gene>
<feature type="compositionally biased region" description="Basic and acidic residues" evidence="1">
    <location>
        <begin position="20"/>
        <end position="53"/>
    </location>
</feature>
<feature type="compositionally biased region" description="Basic and acidic residues" evidence="1">
    <location>
        <begin position="65"/>
        <end position="80"/>
    </location>
</feature>
<dbReference type="PANTHER" id="PTHR36576:SF2">
    <property type="entry name" value="PROTEIN CON-6, PUTATIVE (AFU_ORTHOLOGUE AFUA_4G03615)-RELATED"/>
    <property type="match status" value="1"/>
</dbReference>
<dbReference type="GO" id="GO:0005737">
    <property type="term" value="C:cytoplasm"/>
    <property type="evidence" value="ECO:0007669"/>
    <property type="project" value="TreeGrafter"/>
</dbReference>
<dbReference type="Pfam" id="PF10346">
    <property type="entry name" value="Con-6"/>
    <property type="match status" value="2"/>
</dbReference>
<name>A0A9W9HQT8_9EURO</name>
<proteinExistence type="predicted"/>